<reference evidence="2 3" key="1">
    <citation type="submission" date="2015-09" db="EMBL/GenBank/DDBJ databases">
        <title>Host preference determinants of Valsa canker pathogens revealed by comparative genomics.</title>
        <authorList>
            <person name="Yin Z."/>
            <person name="Huang L."/>
        </authorList>
    </citation>
    <scope>NUCLEOTIDE SEQUENCE [LARGE SCALE GENOMIC DNA]</scope>
    <source>
        <strain evidence="2 3">YSFL</strain>
    </source>
</reference>
<feature type="domain" description="Asl1-like glycosyl hydrolase catalytic" evidence="1">
    <location>
        <begin position="198"/>
        <end position="436"/>
    </location>
</feature>
<accession>A0A423WFI8</accession>
<dbReference type="InterPro" id="IPR024655">
    <property type="entry name" value="Asl1_glyco_hydro_catalytic"/>
</dbReference>
<evidence type="ECO:0000313" key="3">
    <source>
        <dbReference type="Proteomes" id="UP000284375"/>
    </source>
</evidence>
<proteinExistence type="predicted"/>
<keyword evidence="3" id="KW-1185">Reference proteome</keyword>
<dbReference type="Pfam" id="PF11790">
    <property type="entry name" value="Glyco_hydro_cc"/>
    <property type="match status" value="1"/>
</dbReference>
<dbReference type="PANTHER" id="PTHR34154">
    <property type="entry name" value="ALKALI-SENSITIVE LINKAGE PROTEIN 1"/>
    <property type="match status" value="1"/>
</dbReference>
<evidence type="ECO:0000259" key="1">
    <source>
        <dbReference type="Pfam" id="PF11790"/>
    </source>
</evidence>
<name>A0A423WFI8_CYTCH</name>
<dbReference type="SUPFAM" id="SSF51445">
    <property type="entry name" value="(Trans)glycosidases"/>
    <property type="match status" value="1"/>
</dbReference>
<dbReference type="OrthoDB" id="5959761at2759"/>
<dbReference type="Proteomes" id="UP000284375">
    <property type="component" value="Unassembled WGS sequence"/>
</dbReference>
<dbReference type="AlphaFoldDB" id="A0A423WFI8"/>
<dbReference type="Gene3D" id="3.20.20.80">
    <property type="entry name" value="Glycosidases"/>
    <property type="match status" value="1"/>
</dbReference>
<evidence type="ECO:0000313" key="2">
    <source>
        <dbReference type="EMBL" id="ROW02123.1"/>
    </source>
</evidence>
<dbReference type="EMBL" id="LJZO01000005">
    <property type="protein sequence ID" value="ROW02123.1"/>
    <property type="molecule type" value="Genomic_DNA"/>
</dbReference>
<gene>
    <name evidence="2" type="ORF">VSDG_02381</name>
</gene>
<organism evidence="2 3">
    <name type="scientific">Cytospora chrysosperma</name>
    <name type="common">Cytospora canker fungus</name>
    <name type="synonym">Sphaeria chrysosperma</name>
    <dbReference type="NCBI Taxonomy" id="252740"/>
    <lineage>
        <taxon>Eukaryota</taxon>
        <taxon>Fungi</taxon>
        <taxon>Dikarya</taxon>
        <taxon>Ascomycota</taxon>
        <taxon>Pezizomycotina</taxon>
        <taxon>Sordariomycetes</taxon>
        <taxon>Sordariomycetidae</taxon>
        <taxon>Diaporthales</taxon>
        <taxon>Cytosporaceae</taxon>
        <taxon>Cytospora</taxon>
    </lineage>
</organism>
<protein>
    <recommendedName>
        <fullName evidence="1">Asl1-like glycosyl hydrolase catalytic domain-containing protein</fullName>
    </recommendedName>
</protein>
<dbReference type="InterPro" id="IPR017853">
    <property type="entry name" value="GH"/>
</dbReference>
<dbReference type="InterPro" id="IPR053183">
    <property type="entry name" value="ASL1"/>
</dbReference>
<comment type="caution">
    <text evidence="2">The sequence shown here is derived from an EMBL/GenBank/DDBJ whole genome shotgun (WGS) entry which is preliminary data.</text>
</comment>
<dbReference type="STRING" id="252740.A0A423WFI8"/>
<dbReference type="GO" id="GO:0071966">
    <property type="term" value="P:fungal-type cell wall polysaccharide metabolic process"/>
    <property type="evidence" value="ECO:0007669"/>
    <property type="project" value="TreeGrafter"/>
</dbReference>
<dbReference type="GO" id="GO:0009277">
    <property type="term" value="C:fungal-type cell wall"/>
    <property type="evidence" value="ECO:0007669"/>
    <property type="project" value="TreeGrafter"/>
</dbReference>
<sequence length="439" mass="49881">MPLQCAFQVMFCKPGNYKFARVALTKGAKFEDEYSILQISHDDDVEEPPSFETEDTFKGAVIFLRQTNVEISRLVQVLVGVRQMATGPKRTNQLHLSIARKNISDGGDATVNEVEELCQEIEDRTPSADHVQRLFAPRQSDREPTAAESPDMREAPNILKHARHRTYNAAIGEPIDALVHAHNFAPEQSIMAPPLKRGLCWPTDNHGRDEAFTFTKPGSKISWLYNWSPSPTPNARSIEFVPMQWNHVNIDSLSEKARAANARSILAFNEPELPDQSNMSVELAANEWIRCIEPLRRQGVRCGSPGISSAPHAVGWLQDFLARIRAAGSDIDFYCLHWYGVEIGQFYDYIWSTYHQLGPNKPAWITEFACTNWSKENPLPREHVEHFARETAKYLDTLDWVERYAWFGPMRDPGTVGRWVAMLDEQGKLTPLGKAYRDD</sequence>
<dbReference type="PANTHER" id="PTHR34154:SF3">
    <property type="entry name" value="ALKALI-SENSITIVE LINKAGE PROTEIN 1"/>
    <property type="match status" value="1"/>
</dbReference>